<accession>A0ABV5Z1D9</accession>
<evidence type="ECO:0000313" key="6">
    <source>
        <dbReference type="EMBL" id="MFB9859536.1"/>
    </source>
</evidence>
<dbReference type="InterPro" id="IPR000847">
    <property type="entry name" value="LysR_HTH_N"/>
</dbReference>
<dbReference type="PANTHER" id="PTHR30126:SF78">
    <property type="entry name" value="HTH LYSR-TYPE DOMAIN-CONTAINING PROTEIN"/>
    <property type="match status" value="1"/>
</dbReference>
<keyword evidence="3" id="KW-0238">DNA-binding</keyword>
<protein>
    <submittedName>
        <fullName evidence="6">LysR family transcriptional regulator</fullName>
    </submittedName>
</protein>
<reference evidence="6 7" key="1">
    <citation type="submission" date="2024-09" db="EMBL/GenBank/DDBJ databases">
        <authorList>
            <person name="Sun Q."/>
            <person name="Mori K."/>
        </authorList>
    </citation>
    <scope>NUCLEOTIDE SEQUENCE [LARGE SCALE GENOMIC DNA]</scope>
    <source>
        <strain evidence="6 7">JCM 12822</strain>
    </source>
</reference>
<keyword evidence="2" id="KW-0805">Transcription regulation</keyword>
<dbReference type="CDD" id="cd05466">
    <property type="entry name" value="PBP2_LTTR_substrate"/>
    <property type="match status" value="1"/>
</dbReference>
<sequence length="290" mass="33635">MKVDDYKLLVTLDETRTLRKAAEKLFISQPAVSQRLKSIEDEWGVKIFIRTKKELYVTGEGEKIIEHARDVTEKEALVKEYIRSNENSIQGNLSIGVSSLIGHTILPEILSQYLKLYPNVNIKIKVGSSQQIIDEQNDFHISIVRGSRILNKQNELLFVDRHYLVTPIGKEEEKRLPIIEFQADPIYISEIERFFEERFKRKYESQIKVDQIATCRALLLEGIGMTVLPEIVLKDFDKSQFNIDEVLHEERAITRDTYIAFDKSVMALPQVEAFLKLVRTFVNADSVEFR</sequence>
<dbReference type="InterPro" id="IPR036388">
    <property type="entry name" value="WH-like_DNA-bd_sf"/>
</dbReference>
<organism evidence="6 7">
    <name type="scientific">Salinicoccus siamensis</name>
    <dbReference type="NCBI Taxonomy" id="381830"/>
    <lineage>
        <taxon>Bacteria</taxon>
        <taxon>Bacillati</taxon>
        <taxon>Bacillota</taxon>
        <taxon>Bacilli</taxon>
        <taxon>Bacillales</taxon>
        <taxon>Staphylococcaceae</taxon>
        <taxon>Salinicoccus</taxon>
    </lineage>
</organism>
<dbReference type="EMBL" id="JBHMAH010000001">
    <property type="protein sequence ID" value="MFB9859536.1"/>
    <property type="molecule type" value="Genomic_DNA"/>
</dbReference>
<name>A0ABV5Z1D9_9STAP</name>
<dbReference type="InterPro" id="IPR005119">
    <property type="entry name" value="LysR_subst-bd"/>
</dbReference>
<dbReference type="PROSITE" id="PS50931">
    <property type="entry name" value="HTH_LYSR"/>
    <property type="match status" value="1"/>
</dbReference>
<dbReference type="SUPFAM" id="SSF46785">
    <property type="entry name" value="Winged helix' DNA-binding domain"/>
    <property type="match status" value="1"/>
</dbReference>
<dbReference type="Gene3D" id="3.40.190.290">
    <property type="match status" value="1"/>
</dbReference>
<evidence type="ECO:0000256" key="2">
    <source>
        <dbReference type="ARBA" id="ARBA00023015"/>
    </source>
</evidence>
<feature type="domain" description="HTH lysR-type" evidence="5">
    <location>
        <begin position="1"/>
        <end position="58"/>
    </location>
</feature>
<dbReference type="Proteomes" id="UP001589740">
    <property type="component" value="Unassembled WGS sequence"/>
</dbReference>
<dbReference type="Pfam" id="PF03466">
    <property type="entry name" value="LysR_substrate"/>
    <property type="match status" value="1"/>
</dbReference>
<proteinExistence type="inferred from homology"/>
<comment type="similarity">
    <text evidence="1">Belongs to the LysR transcriptional regulatory family.</text>
</comment>
<keyword evidence="4" id="KW-0804">Transcription</keyword>
<dbReference type="Pfam" id="PF00126">
    <property type="entry name" value="HTH_1"/>
    <property type="match status" value="1"/>
</dbReference>
<evidence type="ECO:0000313" key="7">
    <source>
        <dbReference type="Proteomes" id="UP001589740"/>
    </source>
</evidence>
<evidence type="ECO:0000256" key="1">
    <source>
        <dbReference type="ARBA" id="ARBA00009437"/>
    </source>
</evidence>
<keyword evidence="7" id="KW-1185">Reference proteome</keyword>
<dbReference type="RefSeq" id="WP_380569122.1">
    <property type="nucleotide sequence ID" value="NZ_JBHMAH010000001.1"/>
</dbReference>
<evidence type="ECO:0000256" key="4">
    <source>
        <dbReference type="ARBA" id="ARBA00023163"/>
    </source>
</evidence>
<gene>
    <name evidence="6" type="ORF">ACFFLE_00215</name>
</gene>
<dbReference type="SUPFAM" id="SSF53850">
    <property type="entry name" value="Periplasmic binding protein-like II"/>
    <property type="match status" value="1"/>
</dbReference>
<dbReference type="InterPro" id="IPR036390">
    <property type="entry name" value="WH_DNA-bd_sf"/>
</dbReference>
<dbReference type="PRINTS" id="PR00039">
    <property type="entry name" value="HTHLYSR"/>
</dbReference>
<dbReference type="PANTHER" id="PTHR30126">
    <property type="entry name" value="HTH-TYPE TRANSCRIPTIONAL REGULATOR"/>
    <property type="match status" value="1"/>
</dbReference>
<evidence type="ECO:0000259" key="5">
    <source>
        <dbReference type="PROSITE" id="PS50931"/>
    </source>
</evidence>
<comment type="caution">
    <text evidence="6">The sequence shown here is derived from an EMBL/GenBank/DDBJ whole genome shotgun (WGS) entry which is preliminary data.</text>
</comment>
<dbReference type="Gene3D" id="1.10.10.10">
    <property type="entry name" value="Winged helix-like DNA-binding domain superfamily/Winged helix DNA-binding domain"/>
    <property type="match status" value="1"/>
</dbReference>
<evidence type="ECO:0000256" key="3">
    <source>
        <dbReference type="ARBA" id="ARBA00023125"/>
    </source>
</evidence>